<dbReference type="Proteomes" id="UP000251120">
    <property type="component" value="Chromosome"/>
</dbReference>
<dbReference type="RefSeq" id="WP_112869950.1">
    <property type="nucleotide sequence ID" value="NZ_CP021781.1"/>
</dbReference>
<dbReference type="OrthoDB" id="7527071at2"/>
<dbReference type="EMBL" id="CP021781">
    <property type="protein sequence ID" value="AXA33776.1"/>
    <property type="molecule type" value="Genomic_DNA"/>
</dbReference>
<proteinExistence type="inferred from homology"/>
<dbReference type="PANTHER" id="PTHR42802">
    <property type="entry name" value="MONOOXYGENASE"/>
    <property type="match status" value="1"/>
</dbReference>
<evidence type="ECO:0000313" key="9">
    <source>
        <dbReference type="EMBL" id="QIW12010.1"/>
    </source>
</evidence>
<evidence type="ECO:0000256" key="5">
    <source>
        <dbReference type="ARBA" id="ARBA00022827"/>
    </source>
</evidence>
<evidence type="ECO:0000256" key="4">
    <source>
        <dbReference type="ARBA" id="ARBA00022630"/>
    </source>
</evidence>
<accession>A0A2Z4XYN6</accession>
<comment type="similarity">
    <text evidence="3">Belongs to the lysine N(6)-hydroxylase/L-ornithine N(5)-oxygenase family.</text>
</comment>
<dbReference type="EMBL" id="CP043424">
    <property type="protein sequence ID" value="QIW12010.1"/>
    <property type="molecule type" value="Genomic_DNA"/>
</dbReference>
<dbReference type="Pfam" id="PF13434">
    <property type="entry name" value="Lys_Orn_oxgnase"/>
    <property type="match status" value="1"/>
</dbReference>
<dbReference type="GO" id="GO:0004497">
    <property type="term" value="F:monooxygenase activity"/>
    <property type="evidence" value="ECO:0007669"/>
    <property type="project" value="UniProtKB-KW"/>
</dbReference>
<evidence type="ECO:0000313" key="11">
    <source>
        <dbReference type="Proteomes" id="UP000681131"/>
    </source>
</evidence>
<keyword evidence="6" id="KW-0521">NADP</keyword>
<reference evidence="8 10" key="1">
    <citation type="submission" date="2017-06" db="EMBL/GenBank/DDBJ databases">
        <title>Complete genome of Francisella adeliensis.</title>
        <authorList>
            <person name="Vallesi A."/>
            <person name="Sjodin A."/>
        </authorList>
    </citation>
    <scope>NUCLEOTIDE SEQUENCE [LARGE SCALE GENOMIC DNA]</scope>
    <source>
        <strain evidence="8 10">FDC440</strain>
    </source>
</reference>
<name>A0A2Z4XYN6_9GAMM</name>
<sequence length="444" mass="50622">MKIYDVIGIGIGPFNLGLSALLEDKSIESIFFDKKESFSWHPGLMMNWATLQVPFLADLVTMVDPTSRFSFLNYLKEKGRLYKFYFKENFFIPRQEYNDYCAWVATNCKSCNFDSEVISIEHENLQEKEAWAVTIRKSSGETTKFLTKNLVLGLGTKPYLPAFISQSNSNHKKVHHSGEYLNVKVQALDDDHITIIGSGQSAGEIFLDLMKSKNSSTKISWVTRSKGFFPMEYSKLGLEHFSPEYIDYFYNLSSTKKSELVAEQDLLYKGISAETISDIYDVLYEQNLSNCNNVELISNSRLNGIGNNSGKLDCYFYHNHQESDFLIQTDRVIAATGYKSDINSPLRKLEKFITKDSQGNFNISRDYQIVMKNTELNIFVQNAEMLSHGVGTPDLGLGAYRSATIANELLQEKIYHLPRKNVFSDFGVPTKYLTTIDYRDCVNA</sequence>
<evidence type="ECO:0000256" key="3">
    <source>
        <dbReference type="ARBA" id="ARBA00007588"/>
    </source>
</evidence>
<reference evidence="9 11" key="2">
    <citation type="submission" date="2019-08" db="EMBL/GenBank/DDBJ databases">
        <title>Complete genome sequences of Francisella adeliensis (FSC1325 and FSC1326).</title>
        <authorList>
            <person name="Ohrman C."/>
            <person name="Uneklint I."/>
            <person name="Vallesi A."/>
            <person name="Karlsson L."/>
            <person name="Sjodin A."/>
        </authorList>
    </citation>
    <scope>NUCLEOTIDE SEQUENCE [LARGE SCALE GENOMIC DNA]</scope>
    <source>
        <strain evidence="9 11">FSC1325</strain>
    </source>
</reference>
<keyword evidence="7" id="KW-0560">Oxidoreductase</keyword>
<keyword evidence="5" id="KW-0274">FAD</keyword>
<evidence type="ECO:0000256" key="7">
    <source>
        <dbReference type="ARBA" id="ARBA00023002"/>
    </source>
</evidence>
<keyword evidence="8" id="KW-0503">Monooxygenase</keyword>
<comment type="cofactor">
    <cofactor evidence="1">
        <name>FAD</name>
        <dbReference type="ChEBI" id="CHEBI:57692"/>
    </cofactor>
</comment>
<dbReference type="Gene3D" id="3.50.50.60">
    <property type="entry name" value="FAD/NAD(P)-binding domain"/>
    <property type="match status" value="1"/>
</dbReference>
<comment type="pathway">
    <text evidence="2">Siderophore biosynthesis.</text>
</comment>
<dbReference type="InterPro" id="IPR025700">
    <property type="entry name" value="Lys/Orn_oxygenase"/>
</dbReference>
<dbReference type="Proteomes" id="UP000681131">
    <property type="component" value="Chromosome"/>
</dbReference>
<evidence type="ECO:0000256" key="2">
    <source>
        <dbReference type="ARBA" id="ARBA00004924"/>
    </source>
</evidence>
<evidence type="ECO:0000313" key="8">
    <source>
        <dbReference type="EMBL" id="AXA33776.1"/>
    </source>
</evidence>
<evidence type="ECO:0000256" key="6">
    <source>
        <dbReference type="ARBA" id="ARBA00022857"/>
    </source>
</evidence>
<protein>
    <submittedName>
        <fullName evidence="8">L-lysine 6-monooxygenase</fullName>
    </submittedName>
    <submittedName>
        <fullName evidence="9">SidA/IucD/PvdA family monooxygenase</fullName>
    </submittedName>
</protein>
<dbReference type="PANTHER" id="PTHR42802:SF1">
    <property type="entry name" value="L-ORNITHINE N(5)-MONOOXYGENASE"/>
    <property type="match status" value="1"/>
</dbReference>
<dbReference type="AlphaFoldDB" id="A0A2Z4XYN6"/>
<organism evidence="8 10">
    <name type="scientific">Francisella adeliensis</name>
    <dbReference type="NCBI Taxonomy" id="2007306"/>
    <lineage>
        <taxon>Bacteria</taxon>
        <taxon>Pseudomonadati</taxon>
        <taxon>Pseudomonadota</taxon>
        <taxon>Gammaproteobacteria</taxon>
        <taxon>Thiotrichales</taxon>
        <taxon>Francisellaceae</taxon>
        <taxon>Francisella</taxon>
    </lineage>
</organism>
<evidence type="ECO:0000256" key="1">
    <source>
        <dbReference type="ARBA" id="ARBA00001974"/>
    </source>
</evidence>
<dbReference type="SUPFAM" id="SSF51905">
    <property type="entry name" value="FAD/NAD(P)-binding domain"/>
    <property type="match status" value="1"/>
</dbReference>
<evidence type="ECO:0000313" key="10">
    <source>
        <dbReference type="Proteomes" id="UP000251120"/>
    </source>
</evidence>
<dbReference type="InterPro" id="IPR036188">
    <property type="entry name" value="FAD/NAD-bd_sf"/>
</dbReference>
<keyword evidence="11" id="KW-1185">Reference proteome</keyword>
<keyword evidence="4" id="KW-0285">Flavoprotein</keyword>
<gene>
    <name evidence="8" type="ORF">CDH04_04815</name>
    <name evidence="9" type="ORF">FZC43_04820</name>
</gene>
<dbReference type="KEGG" id="fad:CDH04_04815"/>